<gene>
    <name evidence="4" type="ORF">AAA081_01895</name>
</gene>
<evidence type="ECO:0000313" key="5">
    <source>
        <dbReference type="Proteomes" id="UP001481872"/>
    </source>
</evidence>
<comment type="caution">
    <text evidence="4">The sequence shown here is derived from an EMBL/GenBank/DDBJ whole genome shotgun (WGS) entry which is preliminary data.</text>
</comment>
<evidence type="ECO:0000313" key="4">
    <source>
        <dbReference type="EMBL" id="MEQ3353056.1"/>
    </source>
</evidence>
<comment type="subcellular location">
    <subcellularLocation>
        <location evidence="1">Secreted</location>
    </subcellularLocation>
</comment>
<dbReference type="InterPro" id="IPR002509">
    <property type="entry name" value="NODB_dom"/>
</dbReference>
<feature type="domain" description="NodB homology" evidence="3">
    <location>
        <begin position="405"/>
        <end position="591"/>
    </location>
</feature>
<dbReference type="SUPFAM" id="SSF88713">
    <property type="entry name" value="Glycoside hydrolase/deacetylase"/>
    <property type="match status" value="1"/>
</dbReference>
<dbReference type="Gene3D" id="3.20.20.370">
    <property type="entry name" value="Glycoside hydrolase/deacetylase"/>
    <property type="match status" value="1"/>
</dbReference>
<evidence type="ECO:0000256" key="2">
    <source>
        <dbReference type="ARBA" id="ARBA00022729"/>
    </source>
</evidence>
<dbReference type="PROSITE" id="PS51677">
    <property type="entry name" value="NODB"/>
    <property type="match status" value="1"/>
</dbReference>
<dbReference type="EMBL" id="JBBNPS010000003">
    <property type="protein sequence ID" value="MEQ3353056.1"/>
    <property type="molecule type" value="Genomic_DNA"/>
</dbReference>
<dbReference type="Proteomes" id="UP001481872">
    <property type="component" value="Unassembled WGS sequence"/>
</dbReference>
<name>A0ABV1J4E5_9FIRM</name>
<reference evidence="4 5" key="1">
    <citation type="submission" date="2024-04" db="EMBL/GenBank/DDBJ databases">
        <title>Human intestinal bacterial collection.</title>
        <authorList>
            <person name="Pauvert C."/>
            <person name="Hitch T.C.A."/>
            <person name="Clavel T."/>
        </authorList>
    </citation>
    <scope>NUCLEOTIDE SEQUENCE [LARGE SCALE GENOMIC DNA]</scope>
    <source>
        <strain evidence="4 5">CLA-SR-H026</strain>
    </source>
</reference>
<dbReference type="RefSeq" id="WP_349053463.1">
    <property type="nucleotide sequence ID" value="NZ_JBBNPS010000003.1"/>
</dbReference>
<protein>
    <submittedName>
        <fullName evidence="4">Polysaccharide deacetylase family protein</fullName>
    </submittedName>
</protein>
<dbReference type="PANTHER" id="PTHR34216">
    <property type="match status" value="1"/>
</dbReference>
<dbReference type="InterPro" id="IPR011330">
    <property type="entry name" value="Glyco_hydro/deAcase_b/a-brl"/>
</dbReference>
<dbReference type="PANTHER" id="PTHR34216:SF3">
    <property type="entry name" value="POLY-BETA-1,6-N-ACETYL-D-GLUCOSAMINE N-DEACETYLASE"/>
    <property type="match status" value="1"/>
</dbReference>
<organism evidence="4 5">
    <name type="scientific">Aedoeadaptatus acetigenes</name>
    <dbReference type="NCBI Taxonomy" id="2981723"/>
    <lineage>
        <taxon>Bacteria</taxon>
        <taxon>Bacillati</taxon>
        <taxon>Bacillota</taxon>
        <taxon>Tissierellia</taxon>
        <taxon>Tissierellales</taxon>
        <taxon>Peptoniphilaceae</taxon>
        <taxon>Aedoeadaptatus</taxon>
    </lineage>
</organism>
<sequence>MEKKTKQFNRLFLLIALGIFVAIAAFNGLTDPFNVFGDPLFRWYGYDYTQNPRTAKITYLKTHQEEKQYKNFIVGASGASSIPLDKLKAYTGKDYYNVFHYGADLYDTEKTVAFLVKNYPVESIIMPLAIPSATKYHENNRDLNYLLHPEVSGENKFTFYKNYLFANPRYGADKIAAKKEDSYIPKNFDVFHEDGSYDKRVRDVEYMGSSEEYMKNQHFDIPAEKIPLSSQDEAIAAIGRIKAMCDENHIPITFLLTPMYAGQNARYDKEEVDAYYKKLAETVDFWDFTNTPLEKDPRFFYDPSHFRNAMGAMMLDKIYKGEGNYGKFIAKGRVEHAAAEAPEVLERSYYIFAFHHLADEGDGLYTISPARFEEFLQYLKDEGIQTVHFKDLMNFVEGKGDLPEKFALITFDDGYDSNLKLAYPLLKKYNQVATIFPIGKTMGMDTYPGTDKPMKCHFSPEEALACADIFEYGSHSYFFHQTQKVEGSTFRENMGRLKGEDEEHFMAAFKADDARFKAVYEKFNDHAPYAFAYPQGIHDDLTEVLLTEAGYKVSVTSEEGKNYTVKYLPETLRRLKRVNVSDSLDLHALNP</sequence>
<evidence type="ECO:0000259" key="3">
    <source>
        <dbReference type="PROSITE" id="PS51677"/>
    </source>
</evidence>
<accession>A0ABV1J4E5</accession>
<proteinExistence type="predicted"/>
<keyword evidence="2" id="KW-0732">Signal</keyword>
<dbReference type="InterPro" id="IPR051398">
    <property type="entry name" value="Polysacch_Deacetylase"/>
</dbReference>
<keyword evidence="5" id="KW-1185">Reference proteome</keyword>
<dbReference type="Pfam" id="PF01522">
    <property type="entry name" value="Polysacc_deac_1"/>
    <property type="match status" value="1"/>
</dbReference>
<evidence type="ECO:0000256" key="1">
    <source>
        <dbReference type="ARBA" id="ARBA00004613"/>
    </source>
</evidence>